<organism evidence="2 3">
    <name type="scientific">Arthrobotrys musiformis</name>
    <dbReference type="NCBI Taxonomy" id="47236"/>
    <lineage>
        <taxon>Eukaryota</taxon>
        <taxon>Fungi</taxon>
        <taxon>Dikarya</taxon>
        <taxon>Ascomycota</taxon>
        <taxon>Pezizomycotina</taxon>
        <taxon>Orbiliomycetes</taxon>
        <taxon>Orbiliales</taxon>
        <taxon>Orbiliaceae</taxon>
        <taxon>Arthrobotrys</taxon>
    </lineage>
</organism>
<gene>
    <name evidence="2" type="ORF">TWF481_010313</name>
</gene>
<accession>A0AAV9W0J6</accession>
<dbReference type="AlphaFoldDB" id="A0AAV9W0J6"/>
<keyword evidence="3" id="KW-1185">Reference proteome</keyword>
<protein>
    <submittedName>
        <fullName evidence="2">Uncharacterized protein</fullName>
    </submittedName>
</protein>
<comment type="caution">
    <text evidence="2">The sequence shown here is derived from an EMBL/GenBank/DDBJ whole genome shotgun (WGS) entry which is preliminary data.</text>
</comment>
<feature type="coiled-coil region" evidence="1">
    <location>
        <begin position="143"/>
        <end position="195"/>
    </location>
</feature>
<dbReference type="EMBL" id="JAVHJL010000007">
    <property type="protein sequence ID" value="KAK6499957.1"/>
    <property type="molecule type" value="Genomic_DNA"/>
</dbReference>
<keyword evidence="1" id="KW-0175">Coiled coil</keyword>
<reference evidence="2 3" key="1">
    <citation type="submission" date="2023-08" db="EMBL/GenBank/DDBJ databases">
        <authorList>
            <person name="Palmer J.M."/>
        </authorList>
    </citation>
    <scope>NUCLEOTIDE SEQUENCE [LARGE SCALE GENOMIC DNA]</scope>
    <source>
        <strain evidence="2 3">TWF481</strain>
    </source>
</reference>
<name>A0AAV9W0J6_9PEZI</name>
<evidence type="ECO:0000313" key="3">
    <source>
        <dbReference type="Proteomes" id="UP001370758"/>
    </source>
</evidence>
<evidence type="ECO:0000256" key="1">
    <source>
        <dbReference type="SAM" id="Coils"/>
    </source>
</evidence>
<proteinExistence type="predicted"/>
<dbReference type="Proteomes" id="UP001370758">
    <property type="component" value="Unassembled WGS sequence"/>
</dbReference>
<sequence length="397" mass="45068">MGVLEDIEKQIAEIDTELWWAERDFKELMGELNSTPNRIRSSVDALKKSMRQLELVTEAIWVESGAVKKLTQSSRIHSITGHIQKVAKKDPSKATVQYQMELAHQSFENLFDTINGILQQSFDLHPKFSELLSAKVLPLDRVIKNLEDQIVKLEIQAKEAYKTAQSNSQQQRQAYNEIKEQLERKKNKLNSLKSQRKQFFVIINPIWAAIVGKDINITQEVVEMLEKNLSDQMDAVREAERREQKAAEYLRRAQSSRSQLRELGGVASLLIAQLTIVQGRLITLKDLLSRTILKIAAIKDRSEIAKDLSLNNEDYMEHVLEVCAAVLVDPRVEDFVLTIHQRILDLCNGKPPPAIATAATMVEKSLKDVKFKLRLEVAVSETIAGHDIKKQITGVSI</sequence>
<evidence type="ECO:0000313" key="2">
    <source>
        <dbReference type="EMBL" id="KAK6499957.1"/>
    </source>
</evidence>